<keyword evidence="3 5" id="KW-0863">Zinc-finger</keyword>
<accession>A0A6V7J4W6</accession>
<evidence type="ECO:0000256" key="1">
    <source>
        <dbReference type="ARBA" id="ARBA00022723"/>
    </source>
</evidence>
<dbReference type="EMBL" id="CADCXW020000012">
    <property type="protein sequence ID" value="CAD1545849.1"/>
    <property type="molecule type" value="Genomic_DNA"/>
</dbReference>
<proteinExistence type="predicted"/>
<evidence type="ECO:0000256" key="3">
    <source>
        <dbReference type="ARBA" id="ARBA00022771"/>
    </source>
</evidence>
<evidence type="ECO:0000256" key="2">
    <source>
        <dbReference type="ARBA" id="ARBA00022737"/>
    </source>
</evidence>
<dbReference type="GO" id="GO:0000981">
    <property type="term" value="F:DNA-binding transcription factor activity, RNA polymerase II-specific"/>
    <property type="evidence" value="ECO:0007669"/>
    <property type="project" value="TreeGrafter"/>
</dbReference>
<keyword evidence="1" id="KW-0479">Metal-binding</keyword>
<evidence type="ECO:0000256" key="4">
    <source>
        <dbReference type="ARBA" id="ARBA00022833"/>
    </source>
</evidence>
<dbReference type="InterPro" id="IPR036236">
    <property type="entry name" value="Znf_C2H2_sf"/>
</dbReference>
<dbReference type="SUPFAM" id="SSF57667">
    <property type="entry name" value="beta-beta-alpha zinc fingers"/>
    <property type="match status" value="2"/>
</dbReference>
<protein>
    <recommendedName>
        <fullName evidence="6">C2H2-type domain-containing protein</fullName>
    </recommendedName>
</protein>
<dbReference type="Gene3D" id="3.30.160.60">
    <property type="entry name" value="Classic Zinc Finger"/>
    <property type="match status" value="2"/>
</dbReference>
<keyword evidence="4" id="KW-0862">Zinc</keyword>
<gene>
    <name evidence="7" type="ORF">BBRV_LOCUS40261</name>
</gene>
<dbReference type="GO" id="GO:0043565">
    <property type="term" value="F:sequence-specific DNA binding"/>
    <property type="evidence" value="ECO:0007669"/>
    <property type="project" value="TreeGrafter"/>
</dbReference>
<reference evidence="7" key="1">
    <citation type="submission" date="2020-07" db="EMBL/GenBank/DDBJ databases">
        <authorList>
            <person name="Ferguson B K."/>
        </authorList>
    </citation>
    <scope>NUCLEOTIDE SEQUENCE</scope>
    <source>
        <strain evidence="7">L06</strain>
    </source>
</reference>
<feature type="domain" description="C2H2-type" evidence="6">
    <location>
        <begin position="78"/>
        <end position="115"/>
    </location>
</feature>
<dbReference type="GO" id="GO:0008270">
    <property type="term" value="F:zinc ion binding"/>
    <property type="evidence" value="ECO:0007669"/>
    <property type="project" value="UniProtKB-KW"/>
</dbReference>
<evidence type="ECO:0000256" key="5">
    <source>
        <dbReference type="PROSITE-ProRule" id="PRU00042"/>
    </source>
</evidence>
<evidence type="ECO:0000259" key="6">
    <source>
        <dbReference type="PROSITE" id="PS50157"/>
    </source>
</evidence>
<keyword evidence="2" id="KW-0677">Repeat</keyword>
<feature type="domain" description="C2H2-type" evidence="6">
    <location>
        <begin position="10"/>
        <end position="37"/>
    </location>
</feature>
<dbReference type="InterPro" id="IPR013087">
    <property type="entry name" value="Znf_C2H2_type"/>
</dbReference>
<name>A0A6V7J4W6_9HYME</name>
<sequence length="136" mass="16052">MDIEGEFRPPKCKVCGEEFPCREPYLIHMRTHEDPSTRCPHCNKTRDEAQPDENQCQCPYYDMMPVEDEDHSGREKKYECEVCGDRFYTEDGLSRHISQRKIEKVCTCIHCGEVYCYVQRFIVHLAEAHNIKSKSQ</sequence>
<dbReference type="SMART" id="SM00355">
    <property type="entry name" value="ZnF_C2H2"/>
    <property type="match status" value="3"/>
</dbReference>
<organism evidence="7">
    <name type="scientific">Bracon brevicornis</name>
    <dbReference type="NCBI Taxonomy" id="1563983"/>
    <lineage>
        <taxon>Eukaryota</taxon>
        <taxon>Metazoa</taxon>
        <taxon>Ecdysozoa</taxon>
        <taxon>Arthropoda</taxon>
        <taxon>Hexapoda</taxon>
        <taxon>Insecta</taxon>
        <taxon>Pterygota</taxon>
        <taxon>Neoptera</taxon>
        <taxon>Endopterygota</taxon>
        <taxon>Hymenoptera</taxon>
        <taxon>Apocrita</taxon>
        <taxon>Ichneumonoidea</taxon>
        <taxon>Braconidae</taxon>
        <taxon>Braconinae</taxon>
        <taxon>Bracon</taxon>
    </lineage>
</organism>
<dbReference type="PROSITE" id="PS00028">
    <property type="entry name" value="ZINC_FINGER_C2H2_1"/>
    <property type="match status" value="1"/>
</dbReference>
<dbReference type="Pfam" id="PF13894">
    <property type="entry name" value="zf-C2H2_4"/>
    <property type="match status" value="1"/>
</dbReference>
<dbReference type="PANTHER" id="PTHR24408:SF58">
    <property type="entry name" value="TRANSCRIPTION FACTOR (TFIIIA), PUTATIVE (AFU_ORTHOLOGUE AFUA_1G05150)-RELATED"/>
    <property type="match status" value="1"/>
</dbReference>
<dbReference type="GO" id="GO:0005634">
    <property type="term" value="C:nucleus"/>
    <property type="evidence" value="ECO:0007669"/>
    <property type="project" value="TreeGrafter"/>
</dbReference>
<dbReference type="PANTHER" id="PTHR24408">
    <property type="entry name" value="ZINC FINGER PROTEIN"/>
    <property type="match status" value="1"/>
</dbReference>
<dbReference type="PROSITE" id="PS50157">
    <property type="entry name" value="ZINC_FINGER_C2H2_2"/>
    <property type="match status" value="2"/>
</dbReference>
<evidence type="ECO:0000313" key="7">
    <source>
        <dbReference type="EMBL" id="CAD1545849.1"/>
    </source>
</evidence>
<dbReference type="AlphaFoldDB" id="A0A6V7J4W6"/>